<gene>
    <name evidence="2" type="primary">HIRL2</name>
    <name evidence="2" type="ORF">SNAT2548_LOCUS23518</name>
</gene>
<dbReference type="InterPro" id="IPR036013">
    <property type="entry name" value="Band_7/SPFH_dom_sf"/>
</dbReference>
<sequence>MSCCCLSCIDTGSIGVVQKFGEYQGMQEPGCSCICFPCTTVQSVSLAVNQQMCRSDCKTKDNVTVSVSTAVQYRILKDMVKVAVFDIASPQEQIKAEVDNVLRSTLPTMTLDESYEAKEKMVAEILDSVKKAMGQYGYDMINVLITDIQPERSVLDAMNEINASRRQREAAFEKGEADKLLKIKASEADAEAKRLAGVGMANMRAAMAQGFQDSMKFMKDSGMSEKEAMHMMIMTQYLDTLKEFAGSHGSIVVPHGPSAVADLGSQIREGFLTAAGQQQMKGGLFG</sequence>
<accession>A0A812RD03</accession>
<keyword evidence="3" id="KW-1185">Reference proteome</keyword>
<dbReference type="PANTHER" id="PTHR43327">
    <property type="entry name" value="STOMATIN-LIKE PROTEIN 2, MITOCHONDRIAL"/>
    <property type="match status" value="1"/>
</dbReference>
<comment type="caution">
    <text evidence="2">The sequence shown here is derived from an EMBL/GenBank/DDBJ whole genome shotgun (WGS) entry which is preliminary data.</text>
</comment>
<feature type="domain" description="Band 7" evidence="1">
    <location>
        <begin position="4"/>
        <end position="162"/>
    </location>
</feature>
<dbReference type="InterPro" id="IPR050710">
    <property type="entry name" value="Band7/mec-2_domain"/>
</dbReference>
<evidence type="ECO:0000313" key="2">
    <source>
        <dbReference type="EMBL" id="CAE7433073.1"/>
    </source>
</evidence>
<dbReference type="SMART" id="SM00244">
    <property type="entry name" value="PHB"/>
    <property type="match status" value="1"/>
</dbReference>
<dbReference type="Pfam" id="PF01145">
    <property type="entry name" value="Band_7"/>
    <property type="match status" value="1"/>
</dbReference>
<dbReference type="SUPFAM" id="SSF117892">
    <property type="entry name" value="Band 7/SPFH domain"/>
    <property type="match status" value="1"/>
</dbReference>
<protein>
    <submittedName>
        <fullName evidence="2">HIRL2 protein</fullName>
    </submittedName>
</protein>
<dbReference type="EMBL" id="CAJNDS010002325">
    <property type="protein sequence ID" value="CAE7433073.1"/>
    <property type="molecule type" value="Genomic_DNA"/>
</dbReference>
<dbReference type="Gene3D" id="3.30.479.30">
    <property type="entry name" value="Band 7 domain"/>
    <property type="match status" value="1"/>
</dbReference>
<reference evidence="2" key="1">
    <citation type="submission" date="2021-02" db="EMBL/GenBank/DDBJ databases">
        <authorList>
            <person name="Dougan E. K."/>
            <person name="Rhodes N."/>
            <person name="Thang M."/>
            <person name="Chan C."/>
        </authorList>
    </citation>
    <scope>NUCLEOTIDE SEQUENCE</scope>
</reference>
<organism evidence="2 3">
    <name type="scientific">Symbiodinium natans</name>
    <dbReference type="NCBI Taxonomy" id="878477"/>
    <lineage>
        <taxon>Eukaryota</taxon>
        <taxon>Sar</taxon>
        <taxon>Alveolata</taxon>
        <taxon>Dinophyceae</taxon>
        <taxon>Suessiales</taxon>
        <taxon>Symbiodiniaceae</taxon>
        <taxon>Symbiodinium</taxon>
    </lineage>
</organism>
<dbReference type="InterPro" id="IPR001107">
    <property type="entry name" value="Band_7"/>
</dbReference>
<dbReference type="PANTHER" id="PTHR43327:SF10">
    <property type="entry name" value="STOMATIN-LIKE PROTEIN 2, MITOCHONDRIAL"/>
    <property type="match status" value="1"/>
</dbReference>
<evidence type="ECO:0000259" key="1">
    <source>
        <dbReference type="SMART" id="SM00244"/>
    </source>
</evidence>
<dbReference type="CDD" id="cd03407">
    <property type="entry name" value="SPFH_like_u4"/>
    <property type="match status" value="1"/>
</dbReference>
<name>A0A812RD03_9DINO</name>
<evidence type="ECO:0000313" key="3">
    <source>
        <dbReference type="Proteomes" id="UP000604046"/>
    </source>
</evidence>
<proteinExistence type="predicted"/>
<dbReference type="AlphaFoldDB" id="A0A812RD03"/>
<dbReference type="Proteomes" id="UP000604046">
    <property type="component" value="Unassembled WGS sequence"/>
</dbReference>
<dbReference type="OrthoDB" id="434619at2759"/>